<dbReference type="AlphaFoldDB" id="A0A210QH36"/>
<evidence type="ECO:0000259" key="3">
    <source>
        <dbReference type="Pfam" id="PF01833"/>
    </source>
</evidence>
<comment type="caution">
    <text evidence="4">The sequence shown here is derived from an EMBL/GenBank/DDBJ whole genome shotgun (WGS) entry which is preliminary data.</text>
</comment>
<organism evidence="4 5">
    <name type="scientific">Mizuhopecten yessoensis</name>
    <name type="common">Japanese scallop</name>
    <name type="synonym">Patinopecten yessoensis</name>
    <dbReference type="NCBI Taxonomy" id="6573"/>
    <lineage>
        <taxon>Eukaryota</taxon>
        <taxon>Metazoa</taxon>
        <taxon>Spiralia</taxon>
        <taxon>Lophotrochozoa</taxon>
        <taxon>Mollusca</taxon>
        <taxon>Bivalvia</taxon>
        <taxon>Autobranchia</taxon>
        <taxon>Pteriomorphia</taxon>
        <taxon>Pectinida</taxon>
        <taxon>Pectinoidea</taxon>
        <taxon>Pectinidae</taxon>
        <taxon>Mizuhopecten</taxon>
    </lineage>
</organism>
<evidence type="ECO:0000256" key="1">
    <source>
        <dbReference type="ARBA" id="ARBA00022729"/>
    </source>
</evidence>
<keyword evidence="1" id="KW-0732">Signal</keyword>
<dbReference type="EMBL" id="NEDP02003728">
    <property type="protein sequence ID" value="OWF48085.1"/>
    <property type="molecule type" value="Genomic_DNA"/>
</dbReference>
<dbReference type="InterPro" id="IPR014756">
    <property type="entry name" value="Ig_E-set"/>
</dbReference>
<name>A0A210QH36_MIZYE</name>
<dbReference type="STRING" id="6573.A0A210QH36"/>
<protein>
    <submittedName>
        <fullName evidence="4">Fibrocystin-L</fullName>
    </submittedName>
</protein>
<dbReference type="Pfam" id="PF01833">
    <property type="entry name" value="TIG"/>
    <property type="match status" value="2"/>
</dbReference>
<evidence type="ECO:0000256" key="2">
    <source>
        <dbReference type="SAM" id="MobiDB-lite"/>
    </source>
</evidence>
<dbReference type="InterPro" id="IPR013783">
    <property type="entry name" value="Ig-like_fold"/>
</dbReference>
<feature type="region of interest" description="Disordered" evidence="2">
    <location>
        <begin position="1"/>
        <end position="23"/>
    </location>
</feature>
<dbReference type="InterPro" id="IPR052387">
    <property type="entry name" value="Fibrocystin"/>
</dbReference>
<proteinExistence type="predicted"/>
<dbReference type="PANTHER" id="PTHR46769">
    <property type="entry name" value="POLYCYSTIC KIDNEY AND HEPATIC DISEASE 1 (AUTOSOMAL RECESSIVE)-LIKE 1"/>
    <property type="match status" value="1"/>
</dbReference>
<feature type="domain" description="IPT/TIG" evidence="3">
    <location>
        <begin position="11"/>
        <end position="111"/>
    </location>
</feature>
<keyword evidence="5" id="KW-1185">Reference proteome</keyword>
<dbReference type="CDD" id="cd00603">
    <property type="entry name" value="IPT_PCSR"/>
    <property type="match status" value="1"/>
</dbReference>
<dbReference type="SUPFAM" id="SSF81296">
    <property type="entry name" value="E set domains"/>
    <property type="match status" value="1"/>
</dbReference>
<dbReference type="Proteomes" id="UP000242188">
    <property type="component" value="Unassembled WGS sequence"/>
</dbReference>
<gene>
    <name evidence="4" type="ORF">KP79_PYT22307</name>
</gene>
<evidence type="ECO:0000313" key="4">
    <source>
        <dbReference type="EMBL" id="OWF48085.1"/>
    </source>
</evidence>
<accession>A0A210QH36</accession>
<feature type="domain" description="IPT/TIG" evidence="3">
    <location>
        <begin position="119"/>
        <end position="164"/>
    </location>
</feature>
<dbReference type="OrthoDB" id="120976at2759"/>
<dbReference type="InterPro" id="IPR002909">
    <property type="entry name" value="IPT_dom"/>
</dbReference>
<dbReference type="PANTHER" id="PTHR46769:SF2">
    <property type="entry name" value="FIBROCYSTIN-L ISOFORM 2 PRECURSOR-RELATED"/>
    <property type="match status" value="1"/>
</dbReference>
<feature type="compositionally biased region" description="Polar residues" evidence="2">
    <location>
        <begin position="1"/>
        <end position="10"/>
    </location>
</feature>
<dbReference type="Gene3D" id="2.60.40.10">
    <property type="entry name" value="Immunoglobulins"/>
    <property type="match status" value="2"/>
</dbReference>
<sequence length="175" mass="18860">MQTMPTQSGHITAINPRKGSLQGGTQITVSGRGFSSNQFNHFPGTEHLGNKVFFVSKHYVFPCDVIVEKTDTSRIVCITRSGMGQDNYDVKVTVDGTDIPNECRSSSDCQFQPSLTSTPTVSAITPSSGPPGSLLTLKGRIFTSKYGLNASTNGNSNEISRYVSGYSLLRTTLIN</sequence>
<reference evidence="4 5" key="1">
    <citation type="journal article" date="2017" name="Nat. Ecol. Evol.">
        <title>Scallop genome provides insights into evolution of bilaterian karyotype and development.</title>
        <authorList>
            <person name="Wang S."/>
            <person name="Zhang J."/>
            <person name="Jiao W."/>
            <person name="Li J."/>
            <person name="Xun X."/>
            <person name="Sun Y."/>
            <person name="Guo X."/>
            <person name="Huan P."/>
            <person name="Dong B."/>
            <person name="Zhang L."/>
            <person name="Hu X."/>
            <person name="Sun X."/>
            <person name="Wang J."/>
            <person name="Zhao C."/>
            <person name="Wang Y."/>
            <person name="Wang D."/>
            <person name="Huang X."/>
            <person name="Wang R."/>
            <person name="Lv J."/>
            <person name="Li Y."/>
            <person name="Zhang Z."/>
            <person name="Liu B."/>
            <person name="Lu W."/>
            <person name="Hui Y."/>
            <person name="Liang J."/>
            <person name="Zhou Z."/>
            <person name="Hou R."/>
            <person name="Li X."/>
            <person name="Liu Y."/>
            <person name="Li H."/>
            <person name="Ning X."/>
            <person name="Lin Y."/>
            <person name="Zhao L."/>
            <person name="Xing Q."/>
            <person name="Dou J."/>
            <person name="Li Y."/>
            <person name="Mao J."/>
            <person name="Guo H."/>
            <person name="Dou H."/>
            <person name="Li T."/>
            <person name="Mu C."/>
            <person name="Jiang W."/>
            <person name="Fu Q."/>
            <person name="Fu X."/>
            <person name="Miao Y."/>
            <person name="Liu J."/>
            <person name="Yu Q."/>
            <person name="Li R."/>
            <person name="Liao H."/>
            <person name="Li X."/>
            <person name="Kong Y."/>
            <person name="Jiang Z."/>
            <person name="Chourrout D."/>
            <person name="Li R."/>
            <person name="Bao Z."/>
        </authorList>
    </citation>
    <scope>NUCLEOTIDE SEQUENCE [LARGE SCALE GENOMIC DNA]</scope>
    <source>
        <strain evidence="4 5">PY_sf001</strain>
    </source>
</reference>
<evidence type="ECO:0000313" key="5">
    <source>
        <dbReference type="Proteomes" id="UP000242188"/>
    </source>
</evidence>